<dbReference type="EMBL" id="BLAJ01000007">
    <property type="protein sequence ID" value="GES52418.1"/>
    <property type="molecule type" value="Genomic_DNA"/>
</dbReference>
<accession>A0ABQ0ZAM2</accession>
<name>A0ABQ0ZAM2_9HYPH</name>
<dbReference type="Proteomes" id="UP000390335">
    <property type="component" value="Unassembled WGS sequence"/>
</dbReference>
<sequence>MHLARADHLMSQCTPADGNTGALEDLAHAIERCAVDIFMNEAKAGVEAVAMLLGKGCAGIVAMMTGVLTPARSQFRHAYLNRTFCRTLAFTST</sequence>
<comment type="caution">
    <text evidence="1">The sequence shown here is derived from an EMBL/GenBank/DDBJ whole genome shotgun (WGS) entry which is preliminary data.</text>
</comment>
<evidence type="ECO:0000313" key="1">
    <source>
        <dbReference type="EMBL" id="GES52418.1"/>
    </source>
</evidence>
<organism evidence="1 2">
    <name type="scientific">Rhizobium dioscoreae</name>
    <dbReference type="NCBI Taxonomy" id="2653122"/>
    <lineage>
        <taxon>Bacteria</taxon>
        <taxon>Pseudomonadati</taxon>
        <taxon>Pseudomonadota</taxon>
        <taxon>Alphaproteobacteria</taxon>
        <taxon>Hyphomicrobiales</taxon>
        <taxon>Rhizobiaceae</taxon>
        <taxon>Rhizobium/Agrobacterium group</taxon>
        <taxon>Rhizobium</taxon>
    </lineage>
</organism>
<reference evidence="1 2" key="1">
    <citation type="journal article" date="2020" name="Genome Biol. Evol.">
        <title>Rhizobium dioscoreae sp. nov., a plant growth-promoting bacterium isolated from yam (Dioscorea species).</title>
        <authorList>
            <person name="Ouyabe M."/>
            <person name="Tanaka N."/>
            <person name="Shiwa Y."/>
            <person name="Fujita N."/>
            <person name="Kikuno H."/>
            <person name="Babil P."/>
            <person name="Shiwachi H."/>
        </authorList>
    </citation>
    <scope>NUCLEOTIDE SEQUENCE [LARGE SCALE GENOMIC DNA]</scope>
    <source>
        <strain evidence="1 2">S-93</strain>
    </source>
</reference>
<evidence type="ECO:0000313" key="2">
    <source>
        <dbReference type="Proteomes" id="UP000390335"/>
    </source>
</evidence>
<proteinExistence type="predicted"/>
<gene>
    <name evidence="1" type="ORF">RsS93_50320</name>
</gene>
<keyword evidence="2" id="KW-1185">Reference proteome</keyword>
<protein>
    <submittedName>
        <fullName evidence="1">Uncharacterized protein</fullName>
    </submittedName>
</protein>